<evidence type="ECO:0000313" key="2">
    <source>
        <dbReference type="Proteomes" id="UP001322277"/>
    </source>
</evidence>
<dbReference type="GeneID" id="87948900"/>
<dbReference type="Proteomes" id="UP001322277">
    <property type="component" value="Chromosome 8"/>
</dbReference>
<dbReference type="EMBL" id="CP137312">
    <property type="protein sequence ID" value="WQF87386.1"/>
    <property type="molecule type" value="Genomic_DNA"/>
</dbReference>
<keyword evidence="2" id="KW-1185">Reference proteome</keyword>
<accession>A0AAX4IVZ8</accession>
<name>A0AAX4IVZ8_9PEZI</name>
<sequence>MDRGAHIKSRRVLLQPSGFEEGLPVTILGEYDEILNPTGQEDDVAAVNSPPKVETVLQLCHFAKASHSSVLSPGSIDAAP</sequence>
<evidence type="ECO:0000313" key="1">
    <source>
        <dbReference type="EMBL" id="WQF87386.1"/>
    </source>
</evidence>
<protein>
    <submittedName>
        <fullName evidence="1">Uncharacterized protein</fullName>
    </submittedName>
</protein>
<proteinExistence type="predicted"/>
<reference evidence="2" key="1">
    <citation type="journal article" date="2023" name="bioRxiv">
        <title>Complete genome of the Medicago anthracnose fungus, Colletotrichum destructivum, reveals a mini-chromosome-like region within a core chromosome.</title>
        <authorList>
            <person name="Lapalu N."/>
            <person name="Simon A."/>
            <person name="Lu A."/>
            <person name="Plaumann P.-L."/>
            <person name="Amselem J."/>
            <person name="Pigne S."/>
            <person name="Auger A."/>
            <person name="Koch C."/>
            <person name="Dallery J.-F."/>
            <person name="O'Connell R.J."/>
        </authorList>
    </citation>
    <scope>NUCLEOTIDE SEQUENCE [LARGE SCALE GENOMIC DNA]</scope>
    <source>
        <strain evidence="2">CBS 520.97</strain>
    </source>
</reference>
<gene>
    <name evidence="1" type="ORF">CDEST_12400</name>
</gene>
<organism evidence="1 2">
    <name type="scientific">Colletotrichum destructivum</name>
    <dbReference type="NCBI Taxonomy" id="34406"/>
    <lineage>
        <taxon>Eukaryota</taxon>
        <taxon>Fungi</taxon>
        <taxon>Dikarya</taxon>
        <taxon>Ascomycota</taxon>
        <taxon>Pezizomycotina</taxon>
        <taxon>Sordariomycetes</taxon>
        <taxon>Hypocreomycetidae</taxon>
        <taxon>Glomerellales</taxon>
        <taxon>Glomerellaceae</taxon>
        <taxon>Colletotrichum</taxon>
        <taxon>Colletotrichum destructivum species complex</taxon>
    </lineage>
</organism>
<dbReference type="KEGG" id="cdet:87948900"/>
<dbReference type="RefSeq" id="XP_062784607.1">
    <property type="nucleotide sequence ID" value="XM_062928556.1"/>
</dbReference>
<dbReference type="AlphaFoldDB" id="A0AAX4IVZ8"/>